<keyword evidence="4 7" id="KW-0378">Hydrolase</keyword>
<evidence type="ECO:0000256" key="8">
    <source>
        <dbReference type="PIRSR" id="PIRSR004682-1"/>
    </source>
</evidence>
<dbReference type="PANTHER" id="PTHR42891">
    <property type="entry name" value="D-GLYCERO-BETA-D-MANNO-HEPTOSE-1,7-BISPHOSPHATE 7-PHOSPHATASE"/>
    <property type="match status" value="1"/>
</dbReference>
<sequence>MDNLKEYKYLFLDRDGVINVERPGDYVKNTSEFVFEKDSLKAIALLSQAFDYIFVVTNQRGVGRNVMSLSDLEHVHSDMLHEIEKCGGSITRIYFCTDLDSAAINRKPNVGMAFQIQRDYPVVDFAQSIMVGNSKSDIEFGNKLGMLTVLVGDKYKKEHKIYETVNAYYENLYKFAVDFTK</sequence>
<dbReference type="Gene3D" id="3.40.50.1000">
    <property type="entry name" value="HAD superfamily/HAD-like"/>
    <property type="match status" value="1"/>
</dbReference>
<dbReference type="NCBIfam" id="TIGR01656">
    <property type="entry name" value="Histidinol-ppas"/>
    <property type="match status" value="1"/>
</dbReference>
<dbReference type="EC" id="3.1.3.-" evidence="7"/>
<gene>
    <name evidence="11" type="primary">gmhB</name>
    <name evidence="11" type="ORF">KL86DYS1_11168</name>
</gene>
<evidence type="ECO:0000256" key="5">
    <source>
        <dbReference type="ARBA" id="ARBA00023277"/>
    </source>
</evidence>
<dbReference type="InterPro" id="IPR004446">
    <property type="entry name" value="Heptose_bisP_phosphatase"/>
</dbReference>
<dbReference type="GO" id="GO:0016791">
    <property type="term" value="F:phosphatase activity"/>
    <property type="evidence" value="ECO:0007669"/>
    <property type="project" value="InterPro"/>
</dbReference>
<dbReference type="GO" id="GO:0005975">
    <property type="term" value="P:carbohydrate metabolic process"/>
    <property type="evidence" value="ECO:0007669"/>
    <property type="project" value="InterPro"/>
</dbReference>
<feature type="binding site" evidence="10">
    <location>
        <position position="13"/>
    </location>
    <ligand>
        <name>Mg(2+)</name>
        <dbReference type="ChEBI" id="CHEBI:18420"/>
    </ligand>
</feature>
<dbReference type="InterPro" id="IPR023214">
    <property type="entry name" value="HAD_sf"/>
</dbReference>
<feature type="binding site" evidence="10">
    <location>
        <position position="96"/>
    </location>
    <ligand>
        <name>Zn(2+)</name>
        <dbReference type="ChEBI" id="CHEBI:29105"/>
    </ligand>
</feature>
<reference evidence="11" key="1">
    <citation type="submission" date="2016-04" db="EMBL/GenBank/DDBJ databases">
        <authorList>
            <person name="Evans L.H."/>
            <person name="Alamgir A."/>
            <person name="Owens N."/>
            <person name="Weber N.D."/>
            <person name="Virtaneva K."/>
            <person name="Barbian K."/>
            <person name="Babar A."/>
            <person name="Rosenke K."/>
        </authorList>
    </citation>
    <scope>NUCLEOTIDE SEQUENCE</scope>
    <source>
        <strain evidence="11">86-1</strain>
    </source>
</reference>
<evidence type="ECO:0000256" key="1">
    <source>
        <dbReference type="ARBA" id="ARBA00004496"/>
    </source>
</evidence>
<dbReference type="PIRSF" id="PIRSF004682">
    <property type="entry name" value="GmhB"/>
    <property type="match status" value="1"/>
</dbReference>
<feature type="binding site" evidence="10">
    <location>
        <position position="15"/>
    </location>
    <ligand>
        <name>Mg(2+)</name>
        <dbReference type="ChEBI" id="CHEBI:18420"/>
    </ligand>
</feature>
<dbReference type="EMBL" id="FLUM01000001">
    <property type="protein sequence ID" value="SBV94567.1"/>
    <property type="molecule type" value="Genomic_DNA"/>
</dbReference>
<feature type="site" description="Stabilizes the phosphoryl group" evidence="9">
    <location>
        <position position="107"/>
    </location>
</feature>
<comment type="cofactor">
    <cofactor evidence="10">
        <name>Zn(2+)</name>
        <dbReference type="ChEBI" id="CHEBI:29105"/>
    </cofactor>
</comment>
<proteinExistence type="inferred from homology"/>
<comment type="similarity">
    <text evidence="7">Belongs to the gmhB family.</text>
</comment>
<evidence type="ECO:0000256" key="6">
    <source>
        <dbReference type="ARBA" id="ARBA00031828"/>
    </source>
</evidence>
<keyword evidence="2 7" id="KW-0963">Cytoplasm</keyword>
<dbReference type="PANTHER" id="PTHR42891:SF1">
    <property type="entry name" value="D-GLYCERO-BETA-D-MANNO-HEPTOSE-1,7-BISPHOSPHATE 7-PHOSPHATASE"/>
    <property type="match status" value="1"/>
</dbReference>
<feature type="site" description="Contributes to substrate recognition" evidence="9">
    <location>
        <position position="106"/>
    </location>
</feature>
<keyword evidence="5 7" id="KW-0119">Carbohydrate metabolism</keyword>
<evidence type="ECO:0000313" key="11">
    <source>
        <dbReference type="EMBL" id="SBV94567.1"/>
    </source>
</evidence>
<keyword evidence="10" id="KW-0862">Zinc</keyword>
<keyword evidence="3 10" id="KW-0479">Metal-binding</keyword>
<dbReference type="GO" id="GO:0046872">
    <property type="term" value="F:metal ion binding"/>
    <property type="evidence" value="ECO:0007669"/>
    <property type="project" value="UniProtKB-KW"/>
</dbReference>
<protein>
    <recommendedName>
        <fullName evidence="6 7">D,D-heptose 1,7-bisphosphate phosphatase</fullName>
        <ecNumber evidence="7">3.1.3.-</ecNumber>
    </recommendedName>
</protein>
<comment type="subcellular location">
    <subcellularLocation>
        <location evidence="1 7">Cytoplasm</location>
    </subcellularLocation>
</comment>
<keyword evidence="10" id="KW-0460">Magnesium</keyword>
<dbReference type="GO" id="GO:0005737">
    <property type="term" value="C:cytoplasm"/>
    <property type="evidence" value="ECO:0007669"/>
    <property type="project" value="UniProtKB-SubCell"/>
</dbReference>
<evidence type="ECO:0000256" key="7">
    <source>
        <dbReference type="PIRNR" id="PIRNR004682"/>
    </source>
</evidence>
<dbReference type="NCBIfam" id="TIGR01662">
    <property type="entry name" value="HAD-SF-IIIA"/>
    <property type="match status" value="1"/>
</dbReference>
<dbReference type="SUPFAM" id="SSF56784">
    <property type="entry name" value="HAD-like"/>
    <property type="match status" value="1"/>
</dbReference>
<feature type="active site" description="Proton donor" evidence="8">
    <location>
        <position position="13"/>
    </location>
</feature>
<dbReference type="InterPro" id="IPR006549">
    <property type="entry name" value="HAD-SF_hydro_IIIA"/>
</dbReference>
<dbReference type="InterPro" id="IPR036412">
    <property type="entry name" value="HAD-like_sf"/>
</dbReference>
<dbReference type="InterPro" id="IPR006543">
    <property type="entry name" value="Histidinol-phos"/>
</dbReference>
<dbReference type="AlphaFoldDB" id="A0A212J578"/>
<evidence type="ECO:0000256" key="9">
    <source>
        <dbReference type="PIRSR" id="PIRSR004682-3"/>
    </source>
</evidence>
<feature type="active site" description="Proton donor" evidence="8">
    <location>
        <position position="15"/>
    </location>
</feature>
<organism evidence="11">
    <name type="scientific">uncultured Dysgonomonas sp</name>
    <dbReference type="NCBI Taxonomy" id="206096"/>
    <lineage>
        <taxon>Bacteria</taxon>
        <taxon>Pseudomonadati</taxon>
        <taxon>Bacteroidota</taxon>
        <taxon>Bacteroidia</taxon>
        <taxon>Bacteroidales</taxon>
        <taxon>Dysgonomonadaceae</taxon>
        <taxon>Dysgonomonas</taxon>
        <taxon>environmental samples</taxon>
    </lineage>
</organism>
<comment type="cofactor">
    <cofactor evidence="10">
        <name>Mg(2+)</name>
        <dbReference type="ChEBI" id="CHEBI:18420"/>
    </cofactor>
</comment>
<evidence type="ECO:0000256" key="3">
    <source>
        <dbReference type="ARBA" id="ARBA00022723"/>
    </source>
</evidence>
<evidence type="ECO:0000256" key="2">
    <source>
        <dbReference type="ARBA" id="ARBA00022490"/>
    </source>
</evidence>
<evidence type="ECO:0000256" key="4">
    <source>
        <dbReference type="ARBA" id="ARBA00022801"/>
    </source>
</evidence>
<dbReference type="RefSeq" id="WP_296939020.1">
    <property type="nucleotide sequence ID" value="NZ_LT599032.1"/>
</dbReference>
<name>A0A212J578_9BACT</name>
<feature type="site" description="Stabilizes the phosphoryl group" evidence="9">
    <location>
        <position position="57"/>
    </location>
</feature>
<dbReference type="Pfam" id="PF13242">
    <property type="entry name" value="Hydrolase_like"/>
    <property type="match status" value="1"/>
</dbReference>
<evidence type="ECO:0000256" key="10">
    <source>
        <dbReference type="PIRSR" id="PIRSR004682-4"/>
    </source>
</evidence>
<accession>A0A212J578</accession>